<evidence type="ECO:0000256" key="1">
    <source>
        <dbReference type="ARBA" id="ARBA00004141"/>
    </source>
</evidence>
<comment type="caution">
    <text evidence="7">The sequence shown here is derived from an EMBL/GenBank/DDBJ whole genome shotgun (WGS) entry which is preliminary data.</text>
</comment>
<accession>A0A9X0AF59</accession>
<feature type="transmembrane region" description="Helical" evidence="6">
    <location>
        <begin position="121"/>
        <end position="146"/>
    </location>
</feature>
<reference evidence="7" key="1">
    <citation type="submission" date="2022-11" db="EMBL/GenBank/DDBJ databases">
        <title>Genome Resource of Sclerotinia nivalis Strain SnTB1, a Plant Pathogen Isolated from American Ginseng.</title>
        <authorList>
            <person name="Fan S."/>
        </authorList>
    </citation>
    <scope>NUCLEOTIDE SEQUENCE</scope>
    <source>
        <strain evidence="7">SnTB1</strain>
    </source>
</reference>
<feature type="transmembrane region" description="Helical" evidence="6">
    <location>
        <begin position="166"/>
        <end position="185"/>
    </location>
</feature>
<dbReference type="Pfam" id="PF13520">
    <property type="entry name" value="AA_permease_2"/>
    <property type="match status" value="1"/>
</dbReference>
<dbReference type="Gene3D" id="1.20.1740.10">
    <property type="entry name" value="Amino acid/polyamine transporter I"/>
    <property type="match status" value="1"/>
</dbReference>
<evidence type="ECO:0000256" key="5">
    <source>
        <dbReference type="ARBA" id="ARBA00023136"/>
    </source>
</evidence>
<protein>
    <recommendedName>
        <fullName evidence="9">Amino acid transporter</fullName>
    </recommendedName>
</protein>
<keyword evidence="5 6" id="KW-0472">Membrane</keyword>
<keyword evidence="8" id="KW-1185">Reference proteome</keyword>
<dbReference type="EMBL" id="JAPEIS010000011">
    <property type="protein sequence ID" value="KAJ8061631.1"/>
    <property type="molecule type" value="Genomic_DNA"/>
</dbReference>
<gene>
    <name evidence="7" type="ORF">OCU04_009438</name>
</gene>
<feature type="transmembrane region" description="Helical" evidence="6">
    <location>
        <begin position="403"/>
        <end position="423"/>
    </location>
</feature>
<evidence type="ECO:0000256" key="6">
    <source>
        <dbReference type="SAM" id="Phobius"/>
    </source>
</evidence>
<feature type="transmembrane region" description="Helical" evidence="6">
    <location>
        <begin position="46"/>
        <end position="65"/>
    </location>
</feature>
<evidence type="ECO:0000313" key="7">
    <source>
        <dbReference type="EMBL" id="KAJ8061631.1"/>
    </source>
</evidence>
<comment type="subcellular location">
    <subcellularLocation>
        <location evidence="1">Membrane</location>
        <topology evidence="1">Multi-pass membrane protein</topology>
    </subcellularLocation>
</comment>
<name>A0A9X0AF59_9HELO</name>
<sequence>MAPEHGISASSYELRPSRNQGDLDDDAVYLARIGKQQVLKRGPAGLIYGGFFLIWVGILSVFVVIGELASIAPTAGGQYHWVYLLAPPSYRKILSYVTGTHPYPPCIRSNMREMWHANEGLLSGCTTCIGWLAATATTSLFCSSLVQALIVLNNDTYIPTRWQGTLLLRATIFVAITVNLAASPILPKLEGLILVIHIAGFFGILIPLLYLGPKASSKDVFTTFVNGGGWPTNGLSFFIGLAGNSVAFLGSDGAVHMSKEIKNARTNVPKAIISGIMINGLLGFGMLLAVLYCAGDLTVAFASPTNFPFIEILTSATGSRGGTSAMVSVIVIIAFVATIGSLTTTSRQLWAFARDRGVPGWRSLSKIDERSKIPIWAIVVVSIIPCLLSLINIGSDTIFNDFLSLVLAGFFTSYEIPAILLLYHRCKGSIRPLSDDSNHSDMPTEKLSWGPWRLSGAWGIANNIFACIFFSFFFAFLDCHSPNHEL</sequence>
<evidence type="ECO:0000256" key="3">
    <source>
        <dbReference type="ARBA" id="ARBA00022692"/>
    </source>
</evidence>
<evidence type="ECO:0008006" key="9">
    <source>
        <dbReference type="Google" id="ProtNLM"/>
    </source>
</evidence>
<dbReference type="PANTHER" id="PTHR45649">
    <property type="entry name" value="AMINO-ACID PERMEASE BAT1"/>
    <property type="match status" value="1"/>
</dbReference>
<feature type="transmembrane region" description="Helical" evidence="6">
    <location>
        <begin position="192"/>
        <end position="210"/>
    </location>
</feature>
<feature type="transmembrane region" description="Helical" evidence="6">
    <location>
        <begin position="373"/>
        <end position="391"/>
    </location>
</feature>
<feature type="transmembrane region" description="Helical" evidence="6">
    <location>
        <begin position="230"/>
        <end position="250"/>
    </location>
</feature>
<keyword evidence="4 6" id="KW-1133">Transmembrane helix</keyword>
<dbReference type="Proteomes" id="UP001152300">
    <property type="component" value="Unassembled WGS sequence"/>
</dbReference>
<dbReference type="AlphaFoldDB" id="A0A9X0AF59"/>
<dbReference type="GO" id="GO:0022857">
    <property type="term" value="F:transmembrane transporter activity"/>
    <property type="evidence" value="ECO:0007669"/>
    <property type="project" value="InterPro"/>
</dbReference>
<dbReference type="OrthoDB" id="3257095at2759"/>
<feature type="transmembrane region" description="Helical" evidence="6">
    <location>
        <begin position="325"/>
        <end position="352"/>
    </location>
</feature>
<evidence type="ECO:0000256" key="2">
    <source>
        <dbReference type="ARBA" id="ARBA00022448"/>
    </source>
</evidence>
<proteinExistence type="predicted"/>
<evidence type="ECO:0000313" key="8">
    <source>
        <dbReference type="Proteomes" id="UP001152300"/>
    </source>
</evidence>
<organism evidence="7 8">
    <name type="scientific">Sclerotinia nivalis</name>
    <dbReference type="NCBI Taxonomy" id="352851"/>
    <lineage>
        <taxon>Eukaryota</taxon>
        <taxon>Fungi</taxon>
        <taxon>Dikarya</taxon>
        <taxon>Ascomycota</taxon>
        <taxon>Pezizomycotina</taxon>
        <taxon>Leotiomycetes</taxon>
        <taxon>Helotiales</taxon>
        <taxon>Sclerotiniaceae</taxon>
        <taxon>Sclerotinia</taxon>
    </lineage>
</organism>
<evidence type="ECO:0000256" key="4">
    <source>
        <dbReference type="ARBA" id="ARBA00022989"/>
    </source>
</evidence>
<feature type="transmembrane region" description="Helical" evidence="6">
    <location>
        <begin position="271"/>
        <end position="292"/>
    </location>
</feature>
<keyword evidence="2" id="KW-0813">Transport</keyword>
<keyword evidence="3 6" id="KW-0812">Transmembrane</keyword>
<feature type="transmembrane region" description="Helical" evidence="6">
    <location>
        <begin position="456"/>
        <end position="477"/>
    </location>
</feature>
<dbReference type="PANTHER" id="PTHR45649:SF1">
    <property type="entry name" value="TRANSPORTER, PUTATIVE (EUROFUNG)-RELATED"/>
    <property type="match status" value="1"/>
</dbReference>
<dbReference type="GO" id="GO:0016020">
    <property type="term" value="C:membrane"/>
    <property type="evidence" value="ECO:0007669"/>
    <property type="project" value="UniProtKB-SubCell"/>
</dbReference>
<dbReference type="InterPro" id="IPR002293">
    <property type="entry name" value="AA/rel_permease1"/>
</dbReference>